<dbReference type="InterPro" id="IPR017850">
    <property type="entry name" value="Alkaline_phosphatase_core_sf"/>
</dbReference>
<protein>
    <submittedName>
        <fullName evidence="8">Sulfatase</fullName>
    </submittedName>
</protein>
<feature type="domain" description="Sulfatase N-terminal" evidence="7">
    <location>
        <begin position="27"/>
        <end position="376"/>
    </location>
</feature>
<accession>A0A918MRL7</accession>
<dbReference type="PROSITE" id="PS00523">
    <property type="entry name" value="SULFATASE_1"/>
    <property type="match status" value="1"/>
</dbReference>
<keyword evidence="9" id="KW-1185">Reference proteome</keyword>
<dbReference type="PANTHER" id="PTHR42693:SF42">
    <property type="entry name" value="ARYLSULFATASE G"/>
    <property type="match status" value="1"/>
</dbReference>
<proteinExistence type="inferred from homology"/>
<name>A0A918MRL7_9FLAO</name>
<evidence type="ECO:0000256" key="2">
    <source>
        <dbReference type="ARBA" id="ARBA00008779"/>
    </source>
</evidence>
<dbReference type="CDD" id="cd16144">
    <property type="entry name" value="ARS_like"/>
    <property type="match status" value="1"/>
</dbReference>
<dbReference type="InterPro" id="IPR024607">
    <property type="entry name" value="Sulfatase_CS"/>
</dbReference>
<reference evidence="8" key="1">
    <citation type="journal article" date="2014" name="Int. J. Syst. Evol. Microbiol.">
        <title>Complete genome sequence of Corynebacterium casei LMG S-19264T (=DSM 44701T), isolated from a smear-ripened cheese.</title>
        <authorList>
            <consortium name="US DOE Joint Genome Institute (JGI-PGF)"/>
            <person name="Walter F."/>
            <person name="Albersmeier A."/>
            <person name="Kalinowski J."/>
            <person name="Ruckert C."/>
        </authorList>
    </citation>
    <scope>NUCLEOTIDE SEQUENCE</scope>
    <source>
        <strain evidence="8">KCTC 12113</strain>
    </source>
</reference>
<dbReference type="GO" id="GO:0004065">
    <property type="term" value="F:arylsulfatase activity"/>
    <property type="evidence" value="ECO:0007669"/>
    <property type="project" value="TreeGrafter"/>
</dbReference>
<evidence type="ECO:0000313" key="9">
    <source>
        <dbReference type="Proteomes" id="UP000634668"/>
    </source>
</evidence>
<evidence type="ECO:0000256" key="4">
    <source>
        <dbReference type="ARBA" id="ARBA00022729"/>
    </source>
</evidence>
<dbReference type="SUPFAM" id="SSF53649">
    <property type="entry name" value="Alkaline phosphatase-like"/>
    <property type="match status" value="1"/>
</dbReference>
<gene>
    <name evidence="8" type="ORF">GCM10007383_35460</name>
</gene>
<dbReference type="Gene3D" id="3.40.720.10">
    <property type="entry name" value="Alkaline Phosphatase, subunit A"/>
    <property type="match status" value="1"/>
</dbReference>
<reference evidence="8" key="2">
    <citation type="submission" date="2020-09" db="EMBL/GenBank/DDBJ databases">
        <authorList>
            <person name="Sun Q."/>
            <person name="Kim S."/>
        </authorList>
    </citation>
    <scope>NUCLEOTIDE SEQUENCE</scope>
    <source>
        <strain evidence="8">KCTC 12113</strain>
    </source>
</reference>
<dbReference type="Proteomes" id="UP000634668">
    <property type="component" value="Unassembled WGS sequence"/>
</dbReference>
<sequence length="501" mass="56592">MKKIVFILLSFFAAIICQGQKKEQSKPNIIFFLVDDMGWQETSVPFHSEATELNYRYNTPNMERLANRGMKFTQAYAAAVCSPSRISLMTGLNSARHKVTCWTLRKNESPSQKLKDITEPDWNVNGISTTEGVDRAIIVNTLPQLLKQTGYQTIHVGKAHFGAKDTPGENPLNLGFDVNIAGHAAGGPGSYYGTNNFSAAFRNGDLIWDIPGLDEYHGKDIYLNEALTIKANNEINKAVSDNKPFYLYMSHYAIHAPWEKDPRFYDKYKAMGLTNFQATYASMVESMDKSLGDIMQNVRKQGIEDNTIIVFMSDNGQPSNADSNLPLRGHKLLPYEGGVRVPLIVHWPGVTQPGSVSKNYMIIEDIFPTFLEMAGVKQFKQKGGPIDGKSIVPFLEGKTKHKQNRPIFWHYPNTYGGTLYFPYSSMRQGNWKLVYRHVGRELELYNLKDDLGEENDLAKNEPEKLIELSKVLSNFLRESDAQMPTDNRTGKKVVYPDALFE</sequence>
<dbReference type="Pfam" id="PF00884">
    <property type="entry name" value="Sulfatase"/>
    <property type="match status" value="1"/>
</dbReference>
<keyword evidence="5" id="KW-0378">Hydrolase</keyword>
<evidence type="ECO:0000259" key="7">
    <source>
        <dbReference type="Pfam" id="PF00884"/>
    </source>
</evidence>
<dbReference type="EMBL" id="BMWP01000035">
    <property type="protein sequence ID" value="GGW48282.1"/>
    <property type="molecule type" value="Genomic_DNA"/>
</dbReference>
<organism evidence="8 9">
    <name type="scientific">Arenibacter certesii</name>
    <dbReference type="NCBI Taxonomy" id="228955"/>
    <lineage>
        <taxon>Bacteria</taxon>
        <taxon>Pseudomonadati</taxon>
        <taxon>Bacteroidota</taxon>
        <taxon>Flavobacteriia</taxon>
        <taxon>Flavobacteriales</taxon>
        <taxon>Flavobacteriaceae</taxon>
        <taxon>Arenibacter</taxon>
    </lineage>
</organism>
<evidence type="ECO:0000256" key="3">
    <source>
        <dbReference type="ARBA" id="ARBA00022723"/>
    </source>
</evidence>
<evidence type="ECO:0000256" key="5">
    <source>
        <dbReference type="ARBA" id="ARBA00022801"/>
    </source>
</evidence>
<dbReference type="InterPro" id="IPR000917">
    <property type="entry name" value="Sulfatase_N"/>
</dbReference>
<evidence type="ECO:0000313" key="8">
    <source>
        <dbReference type="EMBL" id="GGW48282.1"/>
    </source>
</evidence>
<comment type="caution">
    <text evidence="8">The sequence shown here is derived from an EMBL/GenBank/DDBJ whole genome shotgun (WGS) entry which is preliminary data.</text>
</comment>
<keyword evidence="4" id="KW-0732">Signal</keyword>
<comment type="cofactor">
    <cofactor evidence="1">
        <name>Ca(2+)</name>
        <dbReference type="ChEBI" id="CHEBI:29108"/>
    </cofactor>
</comment>
<dbReference type="AlphaFoldDB" id="A0A918MRL7"/>
<dbReference type="Gene3D" id="3.30.1120.10">
    <property type="match status" value="1"/>
</dbReference>
<dbReference type="GO" id="GO:0046872">
    <property type="term" value="F:metal ion binding"/>
    <property type="evidence" value="ECO:0007669"/>
    <property type="project" value="UniProtKB-KW"/>
</dbReference>
<comment type="similarity">
    <text evidence="2">Belongs to the sulfatase family.</text>
</comment>
<dbReference type="RefSeq" id="WP_026814608.1">
    <property type="nucleotide sequence ID" value="NZ_BMWP01000035.1"/>
</dbReference>
<evidence type="ECO:0000256" key="1">
    <source>
        <dbReference type="ARBA" id="ARBA00001913"/>
    </source>
</evidence>
<dbReference type="PANTHER" id="PTHR42693">
    <property type="entry name" value="ARYLSULFATASE FAMILY MEMBER"/>
    <property type="match status" value="1"/>
</dbReference>
<dbReference type="InterPro" id="IPR050738">
    <property type="entry name" value="Sulfatase"/>
</dbReference>
<keyword evidence="6" id="KW-0106">Calcium</keyword>
<keyword evidence="3" id="KW-0479">Metal-binding</keyword>
<evidence type="ECO:0000256" key="6">
    <source>
        <dbReference type="ARBA" id="ARBA00022837"/>
    </source>
</evidence>